<reference evidence="1" key="1">
    <citation type="submission" date="2021-03" db="EMBL/GenBank/DDBJ databases">
        <title>Antimicrobial resistance genes in bacteria isolated from Japanese honey, and their potential for conferring macrolide and lincosamide resistance in the American foulbrood pathogen Paenibacillus larvae.</title>
        <authorList>
            <person name="Okamoto M."/>
            <person name="Kumagai M."/>
            <person name="Kanamori H."/>
            <person name="Takamatsu D."/>
        </authorList>
    </citation>
    <scope>NUCLEOTIDE SEQUENCE</scope>
    <source>
        <strain evidence="1">J27TS8</strain>
    </source>
</reference>
<organism evidence="1 2">
    <name type="scientific">Robertmurraya siralis</name>
    <dbReference type="NCBI Taxonomy" id="77777"/>
    <lineage>
        <taxon>Bacteria</taxon>
        <taxon>Bacillati</taxon>
        <taxon>Bacillota</taxon>
        <taxon>Bacilli</taxon>
        <taxon>Bacillales</taxon>
        <taxon>Bacillaceae</taxon>
        <taxon>Robertmurraya</taxon>
    </lineage>
</organism>
<gene>
    <name evidence="1" type="ORF">J27TS8_08350</name>
</gene>
<accession>A0A919WFI0</accession>
<evidence type="ECO:0008006" key="3">
    <source>
        <dbReference type="Google" id="ProtNLM"/>
    </source>
</evidence>
<protein>
    <recommendedName>
        <fullName evidence="3">Group-specific protein</fullName>
    </recommendedName>
</protein>
<evidence type="ECO:0000313" key="2">
    <source>
        <dbReference type="Proteomes" id="UP000682111"/>
    </source>
</evidence>
<dbReference type="Proteomes" id="UP000682111">
    <property type="component" value="Unassembled WGS sequence"/>
</dbReference>
<evidence type="ECO:0000313" key="1">
    <source>
        <dbReference type="EMBL" id="GIN60842.1"/>
    </source>
</evidence>
<name>A0A919WFI0_9BACI</name>
<comment type="caution">
    <text evidence="1">The sequence shown here is derived from an EMBL/GenBank/DDBJ whole genome shotgun (WGS) entry which is preliminary data.</text>
</comment>
<keyword evidence="2" id="KW-1185">Reference proteome</keyword>
<proteinExistence type="predicted"/>
<sequence>MFDPTAFENMKVVLEGALYDRDLEGEISILDRNDLINLAKLSRHYEITFSNRNGNGVSCTFILKAALENLAAELHPNIKNEALAGAKVLVVFKLEHENNQELHQRINELLIDIWGSERTFTQKISYNPLEDCSTITKEIFLDFNRLVLEDQIDDLLMMLDYIVDSLQKINTL</sequence>
<dbReference type="RefSeq" id="WP_212933253.1">
    <property type="nucleotide sequence ID" value="NZ_BORC01000001.1"/>
</dbReference>
<dbReference type="EMBL" id="BORC01000001">
    <property type="protein sequence ID" value="GIN60842.1"/>
    <property type="molecule type" value="Genomic_DNA"/>
</dbReference>
<dbReference type="AlphaFoldDB" id="A0A919WFI0"/>